<comment type="caution">
    <text evidence="3">The sequence shown here is derived from an EMBL/GenBank/DDBJ whole genome shotgun (WGS) entry which is preliminary data.</text>
</comment>
<keyword evidence="4" id="KW-1185">Reference proteome</keyword>
<sequence length="130" mass="15562">MFACTKCEKLLCSKRSRKNHMAAHENLFPFSCKTFEKPFTIDRSLELHESKRKRTPTDEPIPHTAEEVLTLEPPLDKRKIRKRKKNMFACTNCGKHLCRKRSWKIIWLFVNITFPFRAKYVRNHSRMPDI</sequence>
<gene>
    <name evidence="3" type="ORF">WA026_004848</name>
</gene>
<evidence type="ECO:0000313" key="4">
    <source>
        <dbReference type="Proteomes" id="UP001431783"/>
    </source>
</evidence>
<reference evidence="3 4" key="1">
    <citation type="submission" date="2023-03" db="EMBL/GenBank/DDBJ databases">
        <title>Genome insight into feeding habits of ladybird beetles.</title>
        <authorList>
            <person name="Li H.-S."/>
            <person name="Huang Y.-H."/>
            <person name="Pang H."/>
        </authorList>
    </citation>
    <scope>NUCLEOTIDE SEQUENCE [LARGE SCALE GENOMIC DNA]</scope>
    <source>
        <strain evidence="3">SYSU_2023b</strain>
        <tissue evidence="3">Whole body</tissue>
    </source>
</reference>
<dbReference type="PROSITE" id="PS50157">
    <property type="entry name" value="ZINC_FINGER_C2H2_2"/>
    <property type="match status" value="1"/>
</dbReference>
<organism evidence="3 4">
    <name type="scientific">Henosepilachna vigintioctopunctata</name>
    <dbReference type="NCBI Taxonomy" id="420089"/>
    <lineage>
        <taxon>Eukaryota</taxon>
        <taxon>Metazoa</taxon>
        <taxon>Ecdysozoa</taxon>
        <taxon>Arthropoda</taxon>
        <taxon>Hexapoda</taxon>
        <taxon>Insecta</taxon>
        <taxon>Pterygota</taxon>
        <taxon>Neoptera</taxon>
        <taxon>Endopterygota</taxon>
        <taxon>Coleoptera</taxon>
        <taxon>Polyphaga</taxon>
        <taxon>Cucujiformia</taxon>
        <taxon>Coccinelloidea</taxon>
        <taxon>Coccinellidae</taxon>
        <taxon>Epilachninae</taxon>
        <taxon>Epilachnini</taxon>
        <taxon>Henosepilachna</taxon>
    </lineage>
</organism>
<dbReference type="SUPFAM" id="SSF57667">
    <property type="entry name" value="beta-beta-alpha zinc fingers"/>
    <property type="match status" value="1"/>
</dbReference>
<evidence type="ECO:0000256" key="1">
    <source>
        <dbReference type="PROSITE-ProRule" id="PRU00042"/>
    </source>
</evidence>
<keyword evidence="1" id="KW-0862">Zinc</keyword>
<dbReference type="AlphaFoldDB" id="A0AAW1UV94"/>
<keyword evidence="1" id="KW-0863">Zinc-finger</keyword>
<keyword evidence="1" id="KW-0479">Metal-binding</keyword>
<evidence type="ECO:0000259" key="2">
    <source>
        <dbReference type="PROSITE" id="PS50157"/>
    </source>
</evidence>
<dbReference type="PROSITE" id="PS00028">
    <property type="entry name" value="ZINC_FINGER_C2H2_1"/>
    <property type="match status" value="1"/>
</dbReference>
<feature type="domain" description="C2H2-type" evidence="2">
    <location>
        <begin position="2"/>
        <end position="29"/>
    </location>
</feature>
<dbReference type="Proteomes" id="UP001431783">
    <property type="component" value="Unassembled WGS sequence"/>
</dbReference>
<proteinExistence type="predicted"/>
<accession>A0AAW1UV94</accession>
<dbReference type="Gene3D" id="3.30.160.60">
    <property type="entry name" value="Classic Zinc Finger"/>
    <property type="match status" value="1"/>
</dbReference>
<name>A0AAW1UV94_9CUCU</name>
<dbReference type="InterPro" id="IPR013087">
    <property type="entry name" value="Znf_C2H2_type"/>
</dbReference>
<dbReference type="GO" id="GO:0008270">
    <property type="term" value="F:zinc ion binding"/>
    <property type="evidence" value="ECO:0007669"/>
    <property type="project" value="UniProtKB-KW"/>
</dbReference>
<dbReference type="EMBL" id="JARQZJ010000092">
    <property type="protein sequence ID" value="KAK9883907.1"/>
    <property type="molecule type" value="Genomic_DNA"/>
</dbReference>
<protein>
    <recommendedName>
        <fullName evidence="2">C2H2-type domain-containing protein</fullName>
    </recommendedName>
</protein>
<dbReference type="InterPro" id="IPR036236">
    <property type="entry name" value="Znf_C2H2_sf"/>
</dbReference>
<evidence type="ECO:0000313" key="3">
    <source>
        <dbReference type="EMBL" id="KAK9883907.1"/>
    </source>
</evidence>